<comment type="subunit">
    <text evidence="6">Homodimer.</text>
</comment>
<dbReference type="eggNOG" id="COG1182">
    <property type="taxonomic scope" value="Bacteria"/>
</dbReference>
<dbReference type="EC" id="1.7.1.17" evidence="6"/>
<organism evidence="8 9">
    <name type="scientific">Mycolicibacterium smegmatis (strain ATCC 700084 / mc(2)155)</name>
    <name type="common">Mycobacterium smegmatis</name>
    <dbReference type="NCBI Taxonomy" id="246196"/>
    <lineage>
        <taxon>Bacteria</taxon>
        <taxon>Bacillati</taxon>
        <taxon>Actinomycetota</taxon>
        <taxon>Actinomycetes</taxon>
        <taxon>Mycobacteriales</taxon>
        <taxon>Mycobacteriaceae</taxon>
        <taxon>Mycolicibacterium</taxon>
    </lineage>
</organism>
<comment type="caution">
    <text evidence="6">Lacks conserved residue(s) required for the propagation of feature annotation.</text>
</comment>
<dbReference type="GO" id="GO:0016652">
    <property type="term" value="F:oxidoreductase activity, acting on NAD(P)H as acceptor"/>
    <property type="evidence" value="ECO:0007669"/>
    <property type="project" value="UniProtKB-UniRule"/>
</dbReference>
<keyword evidence="1 6" id="KW-0285">Flavoprotein</keyword>
<dbReference type="GO" id="GO:0016787">
    <property type="term" value="F:hydrolase activity"/>
    <property type="evidence" value="ECO:0007669"/>
    <property type="project" value="UniProtKB-KW"/>
</dbReference>
<feature type="domain" description="Flavodoxin-like fold" evidence="7">
    <location>
        <begin position="5"/>
        <end position="188"/>
    </location>
</feature>
<evidence type="ECO:0000256" key="3">
    <source>
        <dbReference type="ARBA" id="ARBA00023002"/>
    </source>
</evidence>
<keyword evidence="8" id="KW-0378">Hydrolase</keyword>
<comment type="function">
    <text evidence="6">Also exhibits azoreductase activity. Catalyzes the reductive cleavage of the azo bond in aromatic azo compounds to the corresponding amines.</text>
</comment>
<comment type="cofactor">
    <cofactor evidence="6">
        <name>FMN</name>
        <dbReference type="ChEBI" id="CHEBI:58210"/>
    </cofactor>
    <text evidence="6">Binds 1 FMN per subunit.</text>
</comment>
<evidence type="ECO:0000256" key="5">
    <source>
        <dbReference type="ARBA" id="ARBA00048542"/>
    </source>
</evidence>
<dbReference type="Proteomes" id="UP000000757">
    <property type="component" value="Chromosome"/>
</dbReference>
<comment type="similarity">
    <text evidence="6">Belongs to the azoreductase type 1 family.</text>
</comment>
<dbReference type="Pfam" id="PF02525">
    <property type="entry name" value="Flavodoxin_2"/>
    <property type="match status" value="1"/>
</dbReference>
<dbReference type="InterPro" id="IPR029039">
    <property type="entry name" value="Flavoprotein-like_sf"/>
</dbReference>
<dbReference type="AlphaFoldDB" id="A0QXP9"/>
<evidence type="ECO:0000256" key="6">
    <source>
        <dbReference type="HAMAP-Rule" id="MF_01216"/>
    </source>
</evidence>
<comment type="function">
    <text evidence="6">Quinone reductase that provides resistance to thiol-specific stress caused by electrophilic quinones.</text>
</comment>
<dbReference type="SUPFAM" id="SSF52218">
    <property type="entry name" value="Flavoproteins"/>
    <property type="match status" value="1"/>
</dbReference>
<evidence type="ECO:0000313" key="9">
    <source>
        <dbReference type="Proteomes" id="UP000000757"/>
    </source>
</evidence>
<dbReference type="GO" id="GO:0009055">
    <property type="term" value="F:electron transfer activity"/>
    <property type="evidence" value="ECO:0007669"/>
    <property type="project" value="UniProtKB-UniRule"/>
</dbReference>
<dbReference type="EC" id="1.6.5.-" evidence="6"/>
<evidence type="ECO:0000256" key="1">
    <source>
        <dbReference type="ARBA" id="ARBA00022630"/>
    </source>
</evidence>
<dbReference type="GO" id="GO:0016655">
    <property type="term" value="F:oxidoreductase activity, acting on NAD(P)H, quinone or similar compound as acceptor"/>
    <property type="evidence" value="ECO:0007669"/>
    <property type="project" value="InterPro"/>
</dbReference>
<dbReference type="KEGG" id="msm:MSMEG_3381"/>
<proteinExistence type="inferred from homology"/>
<dbReference type="PANTHER" id="PTHR43741:SF4">
    <property type="entry name" value="FMN-DEPENDENT NADH:QUINONE OXIDOREDUCTASE"/>
    <property type="match status" value="1"/>
</dbReference>
<dbReference type="GO" id="GO:0010181">
    <property type="term" value="F:FMN binding"/>
    <property type="evidence" value="ECO:0007669"/>
    <property type="project" value="UniProtKB-UniRule"/>
</dbReference>
<evidence type="ECO:0000259" key="7">
    <source>
        <dbReference type="Pfam" id="PF02525"/>
    </source>
</evidence>
<dbReference type="HAMAP" id="MF_01216">
    <property type="entry name" value="Azoreductase_type1"/>
    <property type="match status" value="1"/>
</dbReference>
<keyword evidence="4 6" id="KW-0520">NAD</keyword>
<dbReference type="InterPro" id="IPR003680">
    <property type="entry name" value="Flavodoxin_fold"/>
</dbReference>
<feature type="binding site" evidence="6">
    <location>
        <begin position="17"/>
        <end position="19"/>
    </location>
    <ligand>
        <name>FMN</name>
        <dbReference type="ChEBI" id="CHEBI:58210"/>
    </ligand>
</feature>
<evidence type="ECO:0000256" key="2">
    <source>
        <dbReference type="ARBA" id="ARBA00022643"/>
    </source>
</evidence>
<comment type="catalytic activity">
    <reaction evidence="6">
        <text>2 a quinone + NADH + H(+) = 2 a 1,4-benzosemiquinone + NAD(+)</text>
        <dbReference type="Rhea" id="RHEA:65952"/>
        <dbReference type="ChEBI" id="CHEBI:15378"/>
        <dbReference type="ChEBI" id="CHEBI:57540"/>
        <dbReference type="ChEBI" id="CHEBI:57945"/>
        <dbReference type="ChEBI" id="CHEBI:132124"/>
        <dbReference type="ChEBI" id="CHEBI:134225"/>
    </reaction>
</comment>
<dbReference type="Gene3D" id="3.40.50.360">
    <property type="match status" value="1"/>
</dbReference>
<dbReference type="STRING" id="246196.MSMEG_3381"/>
<dbReference type="InterPro" id="IPR050104">
    <property type="entry name" value="FMN-dep_NADH:Q_OxRdtase_AzoR1"/>
</dbReference>
<dbReference type="PATRIC" id="fig|246196.19.peg.3336"/>
<keyword evidence="9" id="KW-1185">Reference proteome</keyword>
<evidence type="ECO:0000256" key="4">
    <source>
        <dbReference type="ARBA" id="ARBA00023027"/>
    </source>
</evidence>
<evidence type="ECO:0000313" key="8">
    <source>
        <dbReference type="EMBL" id="ABK71580.1"/>
    </source>
</evidence>
<name>A0QXP9_MYCS2</name>
<keyword evidence="3 6" id="KW-0560">Oxidoreductase</keyword>
<sequence>MVPYILQLDSSANLSSSVSRYLTEKFAQRWAAGAPDREILRRDLHVEQLPHLPTNALHFTTDTRPHDAQVPSDSAVALQAALVAELSEAEVVVIGAPMYNSSMPSTLKAWLDYVHVIGQTSPAAQGVCPLKGKRVAVVSARATPTGQDPRTDFAVGPFFTILGGFMAMDVEGFVVHSEPPAAEGDFYRPVAEVEAELLECADRWR</sequence>
<dbReference type="PANTHER" id="PTHR43741">
    <property type="entry name" value="FMN-DEPENDENT NADH-AZOREDUCTASE 1"/>
    <property type="match status" value="1"/>
</dbReference>
<reference evidence="8 9" key="1">
    <citation type="submission" date="2006-10" db="EMBL/GenBank/DDBJ databases">
        <authorList>
            <person name="Fleischmann R.D."/>
            <person name="Dodson R.J."/>
            <person name="Haft D.H."/>
            <person name="Merkel J.S."/>
            <person name="Nelson W.C."/>
            <person name="Fraser C.M."/>
        </authorList>
    </citation>
    <scope>NUCLEOTIDE SEQUENCE [LARGE SCALE GENOMIC DNA]</scope>
    <source>
        <strain evidence="9">ATCC 700084 / mc(2)155</strain>
    </source>
</reference>
<dbReference type="EMBL" id="CP000480">
    <property type="protein sequence ID" value="ABK71580.1"/>
    <property type="molecule type" value="Genomic_DNA"/>
</dbReference>
<protein>
    <recommendedName>
        <fullName evidence="6">FMN dependent NADH:quinone oxidoreductase</fullName>
        <ecNumber evidence="6">1.6.5.-</ecNumber>
    </recommendedName>
    <alternativeName>
        <fullName evidence="6">Azo-dye reductase</fullName>
    </alternativeName>
    <alternativeName>
        <fullName evidence="6">FMN-dependent NADH-azo compound oxidoreductase</fullName>
    </alternativeName>
    <alternativeName>
        <fullName evidence="6">FMN-dependent NADH-azoreductase</fullName>
        <ecNumber evidence="6">1.7.1.17</ecNumber>
    </alternativeName>
</protein>
<dbReference type="PaxDb" id="246196-MSMEI_3301"/>
<keyword evidence="2 6" id="KW-0288">FMN</keyword>
<accession>A0QXP9</accession>
<feature type="binding site" evidence="6">
    <location>
        <position position="11"/>
    </location>
    <ligand>
        <name>FMN</name>
        <dbReference type="ChEBI" id="CHEBI:58210"/>
    </ligand>
</feature>
<gene>
    <name evidence="6" type="primary">azoR</name>
    <name evidence="8" type="ordered locus">MSMEG_3381</name>
</gene>
<dbReference type="OrthoDB" id="9805013at2"/>
<dbReference type="InterPro" id="IPR023048">
    <property type="entry name" value="NADH:quinone_OxRdtase_FMN_depd"/>
</dbReference>
<comment type="catalytic activity">
    <reaction evidence="5">
        <text>N,N-dimethyl-1,4-phenylenediamine + anthranilate + 2 NAD(+) = 2-(4-dimethylaminophenyl)diazenylbenzoate + 2 NADH + 2 H(+)</text>
        <dbReference type="Rhea" id="RHEA:55872"/>
        <dbReference type="ChEBI" id="CHEBI:15378"/>
        <dbReference type="ChEBI" id="CHEBI:15783"/>
        <dbReference type="ChEBI" id="CHEBI:16567"/>
        <dbReference type="ChEBI" id="CHEBI:57540"/>
        <dbReference type="ChEBI" id="CHEBI:57945"/>
        <dbReference type="ChEBI" id="CHEBI:71579"/>
        <dbReference type="EC" id="1.7.1.17"/>
    </reaction>
    <physiologicalReaction direction="right-to-left" evidence="5">
        <dbReference type="Rhea" id="RHEA:55874"/>
    </physiologicalReaction>
</comment>